<dbReference type="Pfam" id="PF00196">
    <property type="entry name" value="GerE"/>
    <property type="match status" value="1"/>
</dbReference>
<dbReference type="GO" id="GO:0006355">
    <property type="term" value="P:regulation of DNA-templated transcription"/>
    <property type="evidence" value="ECO:0007669"/>
    <property type="project" value="InterPro"/>
</dbReference>
<dbReference type="SUPFAM" id="SSF46894">
    <property type="entry name" value="C-terminal effector domain of the bipartite response regulators"/>
    <property type="match status" value="1"/>
</dbReference>
<reference evidence="3 4" key="1">
    <citation type="journal article" date="2007" name="Proc. Natl. Acad. Sci. U.S.A.">
        <title>Characterization of a marine gammaproteobacterium capable of aerobic anoxygenic photosynthesis.</title>
        <authorList>
            <person name="Fuchs B.M."/>
            <person name="Spring S."/>
            <person name="Teeling H."/>
            <person name="Quast C."/>
            <person name="Wulf J."/>
            <person name="Schattenhofer M."/>
            <person name="Yan S."/>
            <person name="Ferriera S."/>
            <person name="Johnson J."/>
            <person name="Glockner F.O."/>
            <person name="Amann R."/>
        </authorList>
    </citation>
    <scope>NUCLEOTIDE SEQUENCE [LARGE SCALE GENOMIC DNA]</scope>
    <source>
        <strain evidence="3">KT71</strain>
    </source>
</reference>
<feature type="domain" description="HTH luxR-type" evidence="2">
    <location>
        <begin position="139"/>
        <end position="204"/>
    </location>
</feature>
<keyword evidence="1" id="KW-0238">DNA-binding</keyword>
<dbReference type="Gene3D" id="1.10.10.10">
    <property type="entry name" value="Winged helix-like DNA-binding domain superfamily/Winged helix DNA-binding domain"/>
    <property type="match status" value="1"/>
</dbReference>
<gene>
    <name evidence="3" type="ORF">KT71_10017</name>
</gene>
<sequence length="206" mass="22596">MKNLFLSAGSGPRERWLAAFPDLEQVNRVLEIADISDAEEGPHLVWVDLAALSEPWEAIAKLVEAGHKVVVLSATPGEAEAFSVLARGVRGYCHREAAPKQLQEVAEVIKNGGLWMPPALVQRLITVGQRVDTGKAPASPDYFADLTPREEEVALMVGRGFNNREIAEALSVSERTVKANLTAIFEKLGLRDRVQLALYVNRLPIH</sequence>
<dbReference type="OrthoDB" id="9794397at2"/>
<proteinExistence type="predicted"/>
<dbReference type="PANTHER" id="PTHR43214">
    <property type="entry name" value="TWO-COMPONENT RESPONSE REGULATOR"/>
    <property type="match status" value="1"/>
</dbReference>
<dbReference type="CDD" id="cd06170">
    <property type="entry name" value="LuxR_C_like"/>
    <property type="match status" value="1"/>
</dbReference>
<evidence type="ECO:0000313" key="3">
    <source>
        <dbReference type="EMBL" id="EAQ98955.1"/>
    </source>
</evidence>
<protein>
    <submittedName>
        <fullName evidence="3">Transcriptional regulator, LuxR family</fullName>
    </submittedName>
</protein>
<dbReference type="Gene3D" id="3.40.50.2300">
    <property type="match status" value="1"/>
</dbReference>
<evidence type="ECO:0000259" key="2">
    <source>
        <dbReference type="PROSITE" id="PS50043"/>
    </source>
</evidence>
<dbReference type="STRING" id="314285.KT71_10017"/>
<dbReference type="HOGENOM" id="CLU_000445_90_8_6"/>
<name>A4A584_9GAMM</name>
<dbReference type="GO" id="GO:0003677">
    <property type="term" value="F:DNA binding"/>
    <property type="evidence" value="ECO:0007669"/>
    <property type="project" value="UniProtKB-KW"/>
</dbReference>
<dbReference type="InterPro" id="IPR036388">
    <property type="entry name" value="WH-like_DNA-bd_sf"/>
</dbReference>
<dbReference type="PROSITE" id="PS00622">
    <property type="entry name" value="HTH_LUXR_1"/>
    <property type="match status" value="1"/>
</dbReference>
<accession>A4A584</accession>
<dbReference type="PRINTS" id="PR00038">
    <property type="entry name" value="HTHLUXR"/>
</dbReference>
<comment type="caution">
    <text evidence="3">The sequence shown here is derived from an EMBL/GenBank/DDBJ whole genome shotgun (WGS) entry which is preliminary data.</text>
</comment>
<dbReference type="PANTHER" id="PTHR43214:SF43">
    <property type="entry name" value="TWO-COMPONENT RESPONSE REGULATOR"/>
    <property type="match status" value="1"/>
</dbReference>
<dbReference type="InterPro" id="IPR039420">
    <property type="entry name" value="WalR-like"/>
</dbReference>
<dbReference type="RefSeq" id="WP_008294432.1">
    <property type="nucleotide sequence ID" value="NZ_CM002299.1"/>
</dbReference>
<dbReference type="InterPro" id="IPR000792">
    <property type="entry name" value="Tscrpt_reg_LuxR_C"/>
</dbReference>
<reference evidence="3 4" key="2">
    <citation type="journal article" date="2009" name="PLoS ONE">
        <title>The photosynthetic apparatus and its regulation in the aerobic gammaproteobacterium Congregibacter litoralis gen. nov., sp. nov.</title>
        <authorList>
            <person name="Spring S."/>
            <person name="Lunsdorf H."/>
            <person name="Fuchs B.M."/>
            <person name="Tindall B.J."/>
        </authorList>
    </citation>
    <scope>NUCLEOTIDE SEQUENCE [LARGE SCALE GENOMIC DNA]</scope>
    <source>
        <strain evidence="3">KT71</strain>
    </source>
</reference>
<dbReference type="Proteomes" id="UP000019205">
    <property type="component" value="Chromosome"/>
</dbReference>
<evidence type="ECO:0000313" key="4">
    <source>
        <dbReference type="Proteomes" id="UP000019205"/>
    </source>
</evidence>
<dbReference type="PROSITE" id="PS50043">
    <property type="entry name" value="HTH_LUXR_2"/>
    <property type="match status" value="1"/>
</dbReference>
<dbReference type="EMBL" id="AAOA02000003">
    <property type="protein sequence ID" value="EAQ98955.1"/>
    <property type="molecule type" value="Genomic_DNA"/>
</dbReference>
<dbReference type="AlphaFoldDB" id="A4A584"/>
<dbReference type="InterPro" id="IPR016032">
    <property type="entry name" value="Sig_transdc_resp-reg_C-effctor"/>
</dbReference>
<dbReference type="SMART" id="SM00421">
    <property type="entry name" value="HTH_LUXR"/>
    <property type="match status" value="1"/>
</dbReference>
<keyword evidence="4" id="KW-1185">Reference proteome</keyword>
<dbReference type="eggNOG" id="COG2197">
    <property type="taxonomic scope" value="Bacteria"/>
</dbReference>
<organism evidence="3 4">
    <name type="scientific">Congregibacter litoralis KT71</name>
    <dbReference type="NCBI Taxonomy" id="314285"/>
    <lineage>
        <taxon>Bacteria</taxon>
        <taxon>Pseudomonadati</taxon>
        <taxon>Pseudomonadota</taxon>
        <taxon>Gammaproteobacteria</taxon>
        <taxon>Cellvibrionales</taxon>
        <taxon>Halieaceae</taxon>
        <taxon>Congregibacter</taxon>
    </lineage>
</organism>
<evidence type="ECO:0000256" key="1">
    <source>
        <dbReference type="ARBA" id="ARBA00023125"/>
    </source>
</evidence>